<accession>A0AAW0Z1Y4</accession>
<dbReference type="SUPFAM" id="SSF56281">
    <property type="entry name" value="Metallo-hydrolase/oxidoreductase"/>
    <property type="match status" value="1"/>
</dbReference>
<evidence type="ECO:0008006" key="3">
    <source>
        <dbReference type="Google" id="ProtNLM"/>
    </source>
</evidence>
<evidence type="ECO:0000313" key="2">
    <source>
        <dbReference type="Proteomes" id="UP001388673"/>
    </source>
</evidence>
<dbReference type="InterPro" id="IPR036866">
    <property type="entry name" value="RibonucZ/Hydroxyglut_hydro"/>
</dbReference>
<dbReference type="PANTHER" id="PTHR36839:SF1">
    <property type="entry name" value="METALLO-BETA-LACTAMASE FAMILY PROTEIN (AFU_ORTHOLOGUE AFUA_5G12770)"/>
    <property type="match status" value="1"/>
</dbReference>
<protein>
    <recommendedName>
        <fullName evidence="3">Hydrolase</fullName>
    </recommendedName>
</protein>
<sequence>MNVIAVSIQSPALPDPMKRLRVVPRFNIIADAIHLPDVSSVPSYALEALQEDALRPICKACGTQYPSAREDCPICEDPRQFVPASGQAWSSLAELGSTSKHALLPDSEDERICHIQTEPAFGINQTPLLIQTHGGSYIWDCAAFLSLGLIGHLTTLKNPLKAIAISHPHFYATSLTWSRALKVPLYICEADKEWFQRLDDVKDSDDVRFWLGEEDLGPGVRLIQCGGHFAGSSILHWDRLQEPAPPSDNLPTKPTPVSGIIFTADTIMVQPTQTRFTFLWSAPNMIPLRPKDVLAIQERLKPIPFHQATSSWPNRWIRTDAKQVLAESVVAYLAAEGWRVDENKLVELIT</sequence>
<dbReference type="KEGG" id="kne:92179853"/>
<dbReference type="Gene3D" id="3.60.15.10">
    <property type="entry name" value="Ribonuclease Z/Hydroxyacylglutathione hydrolase-like"/>
    <property type="match status" value="1"/>
</dbReference>
<dbReference type="PANTHER" id="PTHR36839">
    <property type="entry name" value="METALLO-BETA-LACTAMASE FAMILY PROTEIN (AFU_ORTHOLOGUE AFUA_5G12770)"/>
    <property type="match status" value="1"/>
</dbReference>
<gene>
    <name evidence="1" type="ORF">IAR55_002595</name>
</gene>
<name>A0AAW0Z1Y4_9TREE</name>
<dbReference type="EMBL" id="JBCAWK010000004">
    <property type="protein sequence ID" value="KAK8861772.1"/>
    <property type="molecule type" value="Genomic_DNA"/>
</dbReference>
<proteinExistence type="predicted"/>
<organism evidence="1 2">
    <name type="scientific">Kwoniella newhampshirensis</name>
    <dbReference type="NCBI Taxonomy" id="1651941"/>
    <lineage>
        <taxon>Eukaryota</taxon>
        <taxon>Fungi</taxon>
        <taxon>Dikarya</taxon>
        <taxon>Basidiomycota</taxon>
        <taxon>Agaricomycotina</taxon>
        <taxon>Tremellomycetes</taxon>
        <taxon>Tremellales</taxon>
        <taxon>Cryptococcaceae</taxon>
        <taxon>Kwoniella</taxon>
    </lineage>
</organism>
<evidence type="ECO:0000313" key="1">
    <source>
        <dbReference type="EMBL" id="KAK8861772.1"/>
    </source>
</evidence>
<keyword evidence="2" id="KW-1185">Reference proteome</keyword>
<dbReference type="Proteomes" id="UP001388673">
    <property type="component" value="Unassembled WGS sequence"/>
</dbReference>
<dbReference type="GeneID" id="92179853"/>
<comment type="caution">
    <text evidence="1">The sequence shown here is derived from an EMBL/GenBank/DDBJ whole genome shotgun (WGS) entry which is preliminary data.</text>
</comment>
<dbReference type="RefSeq" id="XP_066804397.1">
    <property type="nucleotide sequence ID" value="XM_066945708.1"/>
</dbReference>
<dbReference type="AlphaFoldDB" id="A0AAW0Z1Y4"/>
<reference evidence="1 2" key="1">
    <citation type="journal article" date="2024" name="bioRxiv">
        <title>Comparative genomics of Cryptococcus and Kwoniella reveals pathogenesis evolution and contrasting karyotype dynamics via intercentromeric recombination or chromosome fusion.</title>
        <authorList>
            <person name="Coelho M.A."/>
            <person name="David-Palma M."/>
            <person name="Shea T."/>
            <person name="Bowers K."/>
            <person name="McGinley-Smith S."/>
            <person name="Mohammad A.W."/>
            <person name="Gnirke A."/>
            <person name="Yurkov A.M."/>
            <person name="Nowrousian M."/>
            <person name="Sun S."/>
            <person name="Cuomo C.A."/>
            <person name="Heitman J."/>
        </authorList>
    </citation>
    <scope>NUCLEOTIDE SEQUENCE [LARGE SCALE GENOMIC DNA]</scope>
    <source>
        <strain evidence="1 2">CBS 13917</strain>
    </source>
</reference>